<organism evidence="3 4">
    <name type="scientific">Komagataella phaffii (strain GS115 / ATCC 20864)</name>
    <name type="common">Yeast</name>
    <name type="synonym">Pichia pastoris</name>
    <dbReference type="NCBI Taxonomy" id="644223"/>
    <lineage>
        <taxon>Eukaryota</taxon>
        <taxon>Fungi</taxon>
        <taxon>Dikarya</taxon>
        <taxon>Ascomycota</taxon>
        <taxon>Saccharomycotina</taxon>
        <taxon>Pichiomycetes</taxon>
        <taxon>Pichiales</taxon>
        <taxon>Pichiaceae</taxon>
        <taxon>Komagataella</taxon>
    </lineage>
</organism>
<feature type="compositionally biased region" description="Polar residues" evidence="1">
    <location>
        <begin position="661"/>
        <end position="672"/>
    </location>
</feature>
<feature type="region of interest" description="Disordered" evidence="1">
    <location>
        <begin position="651"/>
        <end position="819"/>
    </location>
</feature>
<dbReference type="OrthoDB" id="5302359at2759"/>
<feature type="compositionally biased region" description="Basic and acidic residues" evidence="1">
    <location>
        <begin position="796"/>
        <end position="805"/>
    </location>
</feature>
<reference evidence="3 4" key="1">
    <citation type="journal article" date="2009" name="Nat. Biotechnol.">
        <title>Genome sequence of the recombinant protein production host Pichia pastoris.</title>
        <authorList>
            <person name="De Schutter K."/>
            <person name="Lin Y.C."/>
            <person name="Tiels P."/>
            <person name="Van Hecke A."/>
            <person name="Glinka S."/>
            <person name="Weber-Lehmann J."/>
            <person name="Rouze P."/>
            <person name="Van de Peer Y."/>
            <person name="Callewaert N."/>
        </authorList>
    </citation>
    <scope>NUCLEOTIDE SEQUENCE [LARGE SCALE GENOMIC DNA]</scope>
    <source>
        <strain evidence="4">GS115 / ATCC 20864</strain>
    </source>
</reference>
<feature type="compositionally biased region" description="Low complexity" evidence="1">
    <location>
        <begin position="759"/>
        <end position="785"/>
    </location>
</feature>
<evidence type="ECO:0000259" key="2">
    <source>
        <dbReference type="Pfam" id="PF08546"/>
    </source>
</evidence>
<protein>
    <recommendedName>
        <fullName evidence="2">Ketopantoate reductase C-terminal domain-containing protein</fullName>
    </recommendedName>
</protein>
<dbReference type="KEGG" id="ppa:PAS_chr1-3_0173"/>
<dbReference type="EMBL" id="FN392319">
    <property type="protein sequence ID" value="CAY67236.1"/>
    <property type="molecule type" value="Genomic_DNA"/>
</dbReference>
<dbReference type="InterPro" id="IPR013752">
    <property type="entry name" value="KPA_reductase"/>
</dbReference>
<dbReference type="FunCoup" id="C4QVG3">
    <property type="interactions" value="196"/>
</dbReference>
<dbReference type="PANTHER" id="PTHR21708">
    <property type="entry name" value="PROBABLE 2-DEHYDROPANTOATE 2-REDUCTASE"/>
    <property type="match status" value="1"/>
</dbReference>
<dbReference type="Proteomes" id="UP000000314">
    <property type="component" value="Chromosome 1"/>
</dbReference>
<proteinExistence type="predicted"/>
<keyword evidence="4" id="KW-1185">Reference proteome</keyword>
<sequence>MSERQSVLSVGSHPNLAFYNWRLFKSTICDLTIVSSDGPTVQWYSKKFGNSRFTSSSKFTSLDQVFNSGVKLYDMVIVSASSLDELSSICTDLRDFAKRQIQSTGKAFNLLVESTNYVNLEPFIKLTLQEPEVKIFSIMSDFDIRSVKKNTYKVCDSKKESELVYVGKSDESKREYEADEVVQINKISDLYESCEIDVYKLGTPLEFLSYQWKFALPKISIEPLSIIFEQPFPKDLHGQMLAKPLISGLIMEVITVIKAMGCKLFKSYDNEDSLIERLCQLYPSVPLTDDLMEAPKLFYDFYHQNELSLDLLLLQPILLADDNKIRTPYLEFLYAIMSQFSSINTNSTEKSMLWLRKNPENLNSLRAQHEEVLRLRTQLKEAESAPSKHPAEAQTNGRDYKQFQQPHPVAQNAPIQPPSADVGPEEELEELAGVVGAFGDSPDIQRQANFYQQRPPVGPSRLTHPPPSSQVGRANSFVSQMGPNHSMTQLPPQNGPYGSIPTNRSLGNLHGHYQSHGYVENQYDQYGNVIKKPRGQYPNNSHQLPPHALPPQGFPNQRFPIGAAPQGYGAPPLQQSFGGPTPPGVQYPKPPVQRRVSSVPQMDYAPSEAALGSDMARFPQKTNRKNRQSTLPNLGSASAVGYNGNDFNMMPRQKGHALNAKASQSTLRQPQPVSVAPPVNHLSHRLSVMGMPDQNHSNSATPQSRLQPPNRQGTNSQSHSSNSQGTVTPDRDDRDFTDDRQYLHPGYQNSNPELQPGVAAAGGSAAPTTAGAPGTETTTGSGQQQFASKPLGLNVHEQKAESDKDKKKKRGLFGRKNKK</sequence>
<dbReference type="Gene3D" id="1.10.1040.10">
    <property type="entry name" value="N-(1-d-carboxylethyl)-l-norvaline Dehydrogenase, domain 2"/>
    <property type="match status" value="1"/>
</dbReference>
<feature type="compositionally biased region" description="Basic and acidic residues" evidence="1">
    <location>
        <begin position="729"/>
        <end position="742"/>
    </location>
</feature>
<feature type="domain" description="Ketopantoate reductase C-terminal" evidence="2">
    <location>
        <begin position="207"/>
        <end position="339"/>
    </location>
</feature>
<feature type="compositionally biased region" description="Pro residues" evidence="1">
    <location>
        <begin position="580"/>
        <end position="591"/>
    </location>
</feature>
<dbReference type="HOGENOM" id="CLU_336519_0_0_1"/>
<dbReference type="eggNOG" id="ENOG502QT3Z">
    <property type="taxonomic scope" value="Eukaryota"/>
</dbReference>
<dbReference type="GeneID" id="8196832"/>
<gene>
    <name evidence="3" type="ordered locus">PAS_chr1-3_0173</name>
</gene>
<accession>C4QVG3</accession>
<dbReference type="InterPro" id="IPR051402">
    <property type="entry name" value="KPR-Related"/>
</dbReference>
<evidence type="ECO:0000256" key="1">
    <source>
        <dbReference type="SAM" id="MobiDB-lite"/>
    </source>
</evidence>
<evidence type="ECO:0000313" key="4">
    <source>
        <dbReference type="Proteomes" id="UP000000314"/>
    </source>
</evidence>
<evidence type="ECO:0000313" key="3">
    <source>
        <dbReference type="EMBL" id="CAY67236.1"/>
    </source>
</evidence>
<dbReference type="InterPro" id="IPR013328">
    <property type="entry name" value="6PGD_dom2"/>
</dbReference>
<dbReference type="InParanoid" id="C4QVG3"/>
<dbReference type="RefSeq" id="XP_002489517.1">
    <property type="nucleotide sequence ID" value="XM_002489472.1"/>
</dbReference>
<dbReference type="AlphaFoldDB" id="C4QVG3"/>
<name>C4QVG3_KOMPG</name>
<feature type="region of interest" description="Disordered" evidence="1">
    <location>
        <begin position="578"/>
        <end position="637"/>
    </location>
</feature>
<dbReference type="PANTHER" id="PTHR21708:SF25">
    <property type="entry name" value="PROTEIN PAM1-RELATED"/>
    <property type="match status" value="1"/>
</dbReference>
<dbReference type="GO" id="GO:0005737">
    <property type="term" value="C:cytoplasm"/>
    <property type="evidence" value="ECO:0007669"/>
    <property type="project" value="TreeGrafter"/>
</dbReference>
<feature type="compositionally biased region" description="Polar residues" evidence="1">
    <location>
        <begin position="694"/>
        <end position="727"/>
    </location>
</feature>
<dbReference type="Pfam" id="PF08546">
    <property type="entry name" value="ApbA_C"/>
    <property type="match status" value="1"/>
</dbReference>
<feature type="compositionally biased region" description="Basic residues" evidence="1">
    <location>
        <begin position="806"/>
        <end position="819"/>
    </location>
</feature>